<dbReference type="InterPro" id="IPR036388">
    <property type="entry name" value="WH-like_DNA-bd_sf"/>
</dbReference>
<dbReference type="Pfam" id="PF12802">
    <property type="entry name" value="MarR_2"/>
    <property type="match status" value="1"/>
</dbReference>
<sequence length="157" mass="17056">MSMSRSSMRTRRPAPSPIDQLFTYRLHWLKKLTDKVMNDAFAARLGLPLAEARVLLSVGSFGPLSVSDLGRASNLDRSQASRATDVLGKKGLLTKEADEEDGRGVRIALTMKGALLFRKAASISRERNDAILAALSEAERAALDQALDKIFASVLQG</sequence>
<dbReference type="Proteomes" id="UP001493153">
    <property type="component" value="Chromosome"/>
</dbReference>
<evidence type="ECO:0000256" key="1">
    <source>
        <dbReference type="ARBA" id="ARBA00023015"/>
    </source>
</evidence>
<dbReference type="PANTHER" id="PTHR42756:SF1">
    <property type="entry name" value="TRANSCRIPTIONAL REPRESSOR OF EMRAB OPERON"/>
    <property type="match status" value="1"/>
</dbReference>
<dbReference type="PRINTS" id="PR00598">
    <property type="entry name" value="HTHMARR"/>
</dbReference>
<proteinExistence type="predicted"/>
<evidence type="ECO:0000313" key="6">
    <source>
        <dbReference type="Proteomes" id="UP001493153"/>
    </source>
</evidence>
<evidence type="ECO:0000313" key="5">
    <source>
        <dbReference type="EMBL" id="WXK39560.1"/>
    </source>
</evidence>
<dbReference type="PROSITE" id="PS50995">
    <property type="entry name" value="HTH_MARR_2"/>
    <property type="match status" value="1"/>
</dbReference>
<evidence type="ECO:0000256" key="2">
    <source>
        <dbReference type="ARBA" id="ARBA00023125"/>
    </source>
</evidence>
<dbReference type="InterPro" id="IPR036390">
    <property type="entry name" value="WH_DNA-bd_sf"/>
</dbReference>
<evidence type="ECO:0000259" key="4">
    <source>
        <dbReference type="PROSITE" id="PS50995"/>
    </source>
</evidence>
<dbReference type="SMART" id="SM00347">
    <property type="entry name" value="HTH_MARR"/>
    <property type="match status" value="1"/>
</dbReference>
<reference evidence="5 6" key="1">
    <citation type="submission" date="2020-09" db="EMBL/GenBank/DDBJ databases">
        <title>Genome sequences of Mycetohabitans spp.</title>
        <authorList>
            <person name="Carter M.E."/>
            <person name="Carpenter S.C.D."/>
            <person name="Bogdanove A.J."/>
        </authorList>
    </citation>
    <scope>NUCLEOTIDE SEQUENCE [LARGE SCALE GENOMIC DNA]</scope>
    <source>
        <strain evidence="5 6">B12</strain>
    </source>
</reference>
<dbReference type="EMBL" id="CP062176">
    <property type="protein sequence ID" value="WXK39560.1"/>
    <property type="molecule type" value="Genomic_DNA"/>
</dbReference>
<organism evidence="5 6">
    <name type="scientific">Mycetohabitans rhizoxinica</name>
    <dbReference type="NCBI Taxonomy" id="412963"/>
    <lineage>
        <taxon>Bacteria</taxon>
        <taxon>Pseudomonadati</taxon>
        <taxon>Pseudomonadota</taxon>
        <taxon>Betaproteobacteria</taxon>
        <taxon>Burkholderiales</taxon>
        <taxon>Burkholderiaceae</taxon>
        <taxon>Mycetohabitans</taxon>
    </lineage>
</organism>
<evidence type="ECO:0000256" key="3">
    <source>
        <dbReference type="ARBA" id="ARBA00023163"/>
    </source>
</evidence>
<dbReference type="InterPro" id="IPR000835">
    <property type="entry name" value="HTH_MarR-typ"/>
</dbReference>
<keyword evidence="6" id="KW-1185">Reference proteome</keyword>
<protein>
    <submittedName>
        <fullName evidence="5">Winged helix-turn-helix transcriptional regulator</fullName>
    </submittedName>
</protein>
<dbReference type="SUPFAM" id="SSF46785">
    <property type="entry name" value="Winged helix' DNA-binding domain"/>
    <property type="match status" value="1"/>
</dbReference>
<keyword evidence="3" id="KW-0804">Transcription</keyword>
<dbReference type="PANTHER" id="PTHR42756">
    <property type="entry name" value="TRANSCRIPTIONAL REGULATOR, MARR"/>
    <property type="match status" value="1"/>
</dbReference>
<keyword evidence="1" id="KW-0805">Transcription regulation</keyword>
<feature type="domain" description="HTH marR-type" evidence="4">
    <location>
        <begin position="19"/>
        <end position="152"/>
    </location>
</feature>
<accession>A0ABZ2PXM4</accession>
<gene>
    <name evidence="5" type="ORF">IHE29_09880</name>
</gene>
<dbReference type="Gene3D" id="1.10.10.10">
    <property type="entry name" value="Winged helix-like DNA-binding domain superfamily/Winged helix DNA-binding domain"/>
    <property type="match status" value="1"/>
</dbReference>
<keyword evidence="2" id="KW-0238">DNA-binding</keyword>
<name>A0ABZ2PXM4_9BURK</name>